<dbReference type="Gene3D" id="1.10.10.10">
    <property type="entry name" value="Winged helix-like DNA-binding domain superfamily/Winged helix DNA-binding domain"/>
    <property type="match status" value="1"/>
</dbReference>
<organism evidence="6 7">
    <name type="scientific">Agromyces rhizosphaerae</name>
    <dbReference type="NCBI Taxonomy" id="88374"/>
    <lineage>
        <taxon>Bacteria</taxon>
        <taxon>Bacillati</taxon>
        <taxon>Actinomycetota</taxon>
        <taxon>Actinomycetes</taxon>
        <taxon>Micrococcales</taxon>
        <taxon>Microbacteriaceae</taxon>
        <taxon>Agromyces</taxon>
    </lineage>
</organism>
<evidence type="ECO:0000256" key="1">
    <source>
        <dbReference type="ARBA" id="ARBA00009437"/>
    </source>
</evidence>
<dbReference type="InterPro" id="IPR050389">
    <property type="entry name" value="LysR-type_TF"/>
</dbReference>
<evidence type="ECO:0000313" key="7">
    <source>
        <dbReference type="Proteomes" id="UP001144396"/>
    </source>
</evidence>
<dbReference type="PROSITE" id="PS50931">
    <property type="entry name" value="HTH_LYSR"/>
    <property type="match status" value="1"/>
</dbReference>
<dbReference type="SUPFAM" id="SSF53850">
    <property type="entry name" value="Periplasmic binding protein-like II"/>
    <property type="match status" value="1"/>
</dbReference>
<proteinExistence type="inferred from homology"/>
<dbReference type="InterPro" id="IPR036388">
    <property type="entry name" value="WH-like_DNA-bd_sf"/>
</dbReference>
<dbReference type="Pfam" id="PF00126">
    <property type="entry name" value="HTH_1"/>
    <property type="match status" value="1"/>
</dbReference>
<gene>
    <name evidence="6" type="ORF">ARHIZOSPH14_11950</name>
</gene>
<dbReference type="Gene3D" id="3.40.190.10">
    <property type="entry name" value="Periplasmic binding protein-like II"/>
    <property type="match status" value="2"/>
</dbReference>
<dbReference type="PANTHER" id="PTHR30118">
    <property type="entry name" value="HTH-TYPE TRANSCRIPTIONAL REGULATOR LEUO-RELATED"/>
    <property type="match status" value="1"/>
</dbReference>
<dbReference type="SUPFAM" id="SSF46785">
    <property type="entry name" value="Winged helix' DNA-binding domain"/>
    <property type="match status" value="1"/>
</dbReference>
<keyword evidence="4" id="KW-0804">Transcription</keyword>
<dbReference type="CDD" id="cd08417">
    <property type="entry name" value="PBP2_Nitroaromatics_like"/>
    <property type="match status" value="1"/>
</dbReference>
<keyword evidence="2" id="KW-0805">Transcription regulation</keyword>
<dbReference type="InterPro" id="IPR037402">
    <property type="entry name" value="YidZ_PBP2"/>
</dbReference>
<sequence length="303" mass="33683">MFVVHIENLDLNLLKALEILLDERHISRAATRAHITQPAMSRALARLRVACDDELLVRTPAGYELTARARTLQDELIGVMRSIRAMFDDIDFDPSTASGSLRIAASDYPVSLLGSRLFPTFTREAPKMSLIVTPVAPSSFVDLDQGRVDLVLTPLAAPEHLARQPMFTEDFVCVLARSNPLRAERLTVDDLTSHGLASVGGMHPQQTIVLDQLERLGAHATAEIRVPTFSAAISAVRDTDLIAVLPRRFANRHADEAVRIAEAPEEIAGFSYWMLWHPRVTDDREHQWLRSLVLRVAEEATAD</sequence>
<dbReference type="Proteomes" id="UP001144396">
    <property type="component" value="Unassembled WGS sequence"/>
</dbReference>
<comment type="caution">
    <text evidence="6">The sequence shown here is derived from an EMBL/GenBank/DDBJ whole genome shotgun (WGS) entry which is preliminary data.</text>
</comment>
<protein>
    <submittedName>
        <fullName evidence="6">LysR family transcriptional regulator</fullName>
    </submittedName>
</protein>
<keyword evidence="3" id="KW-0238">DNA-binding</keyword>
<feature type="domain" description="HTH lysR-type" evidence="5">
    <location>
        <begin position="9"/>
        <end position="66"/>
    </location>
</feature>
<dbReference type="InterPro" id="IPR036390">
    <property type="entry name" value="WH_DNA-bd_sf"/>
</dbReference>
<reference evidence="6" key="1">
    <citation type="submission" date="2022-12" db="EMBL/GenBank/DDBJ databases">
        <title>Reference genome sequencing for broad-spectrum identification of bacterial and archaeal isolates by mass spectrometry.</title>
        <authorList>
            <person name="Sekiguchi Y."/>
            <person name="Tourlousse D.M."/>
        </authorList>
    </citation>
    <scope>NUCLEOTIDE SEQUENCE</scope>
    <source>
        <strain evidence="6">14</strain>
    </source>
</reference>
<evidence type="ECO:0000259" key="5">
    <source>
        <dbReference type="PROSITE" id="PS50931"/>
    </source>
</evidence>
<dbReference type="Pfam" id="PF03466">
    <property type="entry name" value="LysR_substrate"/>
    <property type="match status" value="1"/>
</dbReference>
<dbReference type="GO" id="GO:0003700">
    <property type="term" value="F:DNA-binding transcription factor activity"/>
    <property type="evidence" value="ECO:0007669"/>
    <property type="project" value="InterPro"/>
</dbReference>
<dbReference type="GO" id="GO:0003677">
    <property type="term" value="F:DNA binding"/>
    <property type="evidence" value="ECO:0007669"/>
    <property type="project" value="UniProtKB-KW"/>
</dbReference>
<comment type="similarity">
    <text evidence="1">Belongs to the LysR transcriptional regulatory family.</text>
</comment>
<evidence type="ECO:0000256" key="4">
    <source>
        <dbReference type="ARBA" id="ARBA00023163"/>
    </source>
</evidence>
<dbReference type="EMBL" id="BSDP01000001">
    <property type="protein sequence ID" value="GLI26953.1"/>
    <property type="molecule type" value="Genomic_DNA"/>
</dbReference>
<evidence type="ECO:0000313" key="6">
    <source>
        <dbReference type="EMBL" id="GLI26953.1"/>
    </source>
</evidence>
<name>A0A9W6CR27_9MICO</name>
<dbReference type="InterPro" id="IPR005119">
    <property type="entry name" value="LysR_subst-bd"/>
</dbReference>
<dbReference type="InterPro" id="IPR000847">
    <property type="entry name" value="LysR_HTH_N"/>
</dbReference>
<dbReference type="AlphaFoldDB" id="A0A9W6CR27"/>
<evidence type="ECO:0000256" key="2">
    <source>
        <dbReference type="ARBA" id="ARBA00023015"/>
    </source>
</evidence>
<evidence type="ECO:0000256" key="3">
    <source>
        <dbReference type="ARBA" id="ARBA00023125"/>
    </source>
</evidence>
<dbReference type="PANTHER" id="PTHR30118:SF15">
    <property type="entry name" value="TRANSCRIPTIONAL REGULATORY PROTEIN"/>
    <property type="match status" value="1"/>
</dbReference>
<accession>A0A9W6CR27</accession>
<keyword evidence="7" id="KW-1185">Reference proteome</keyword>